<dbReference type="Proteomes" id="UP001318860">
    <property type="component" value="Unassembled WGS sequence"/>
</dbReference>
<evidence type="ECO:0000313" key="3">
    <source>
        <dbReference type="Proteomes" id="UP001318860"/>
    </source>
</evidence>
<keyword evidence="3" id="KW-1185">Reference proteome</keyword>
<feature type="region of interest" description="Disordered" evidence="1">
    <location>
        <begin position="100"/>
        <end position="130"/>
    </location>
</feature>
<evidence type="ECO:0008006" key="4">
    <source>
        <dbReference type="Google" id="ProtNLM"/>
    </source>
</evidence>
<feature type="compositionally biased region" description="Basic residues" evidence="1">
    <location>
        <begin position="262"/>
        <end position="278"/>
    </location>
</feature>
<dbReference type="EMBL" id="JABTTQ020000012">
    <property type="protein sequence ID" value="KAK6145436.1"/>
    <property type="molecule type" value="Genomic_DNA"/>
</dbReference>
<organism evidence="2 3">
    <name type="scientific">Rehmannia glutinosa</name>
    <name type="common">Chinese foxglove</name>
    <dbReference type="NCBI Taxonomy" id="99300"/>
    <lineage>
        <taxon>Eukaryota</taxon>
        <taxon>Viridiplantae</taxon>
        <taxon>Streptophyta</taxon>
        <taxon>Embryophyta</taxon>
        <taxon>Tracheophyta</taxon>
        <taxon>Spermatophyta</taxon>
        <taxon>Magnoliopsida</taxon>
        <taxon>eudicotyledons</taxon>
        <taxon>Gunneridae</taxon>
        <taxon>Pentapetalae</taxon>
        <taxon>asterids</taxon>
        <taxon>lamiids</taxon>
        <taxon>Lamiales</taxon>
        <taxon>Orobanchaceae</taxon>
        <taxon>Rehmannieae</taxon>
        <taxon>Rehmannia</taxon>
    </lineage>
</organism>
<name>A0ABR0WF35_REHGL</name>
<feature type="region of interest" description="Disordered" evidence="1">
    <location>
        <begin position="237"/>
        <end position="298"/>
    </location>
</feature>
<gene>
    <name evidence="2" type="ORF">DH2020_022256</name>
</gene>
<proteinExistence type="predicted"/>
<sequence>MSVVPLRQGNGCSLTVPKMYSMKGGRSLAVRLYYPFHIPYIIPILVVTSSMVHVLNSGWKHGNEIIRPRVHLRTTRNVKIDVIVHATQDCKDAHSKLKDVRAKASRKPRAQGKRARPCGEEERGAQGMRRRTLREANIQRFESVEASFKRLETQVGQLATQVGEIAQHVDVHGRAHMHECIADGQEALQTRAQGVRGMHHDTRDCADAHICAHDSTGNSRARTCARRTQSHQLYQPRKTAWTRTTSSRTRTQKAGAQATHTRQARKAVRRGRARRARHAHEDTERHAPLLSQSNNEAN</sequence>
<feature type="compositionally biased region" description="Basic residues" evidence="1">
    <location>
        <begin position="103"/>
        <end position="116"/>
    </location>
</feature>
<evidence type="ECO:0000256" key="1">
    <source>
        <dbReference type="SAM" id="MobiDB-lite"/>
    </source>
</evidence>
<protein>
    <recommendedName>
        <fullName evidence="4">t-SNARE coiled-coil homology domain-containing protein</fullName>
    </recommendedName>
</protein>
<feature type="compositionally biased region" description="Polar residues" evidence="1">
    <location>
        <begin position="252"/>
        <end position="261"/>
    </location>
</feature>
<evidence type="ECO:0000313" key="2">
    <source>
        <dbReference type="EMBL" id="KAK6145436.1"/>
    </source>
</evidence>
<comment type="caution">
    <text evidence="2">The sequence shown here is derived from an EMBL/GenBank/DDBJ whole genome shotgun (WGS) entry which is preliminary data.</text>
</comment>
<accession>A0ABR0WF35</accession>
<reference evidence="2 3" key="1">
    <citation type="journal article" date="2021" name="Comput. Struct. Biotechnol. J.">
        <title>De novo genome assembly of the potent medicinal plant Rehmannia glutinosa using nanopore technology.</title>
        <authorList>
            <person name="Ma L."/>
            <person name="Dong C."/>
            <person name="Song C."/>
            <person name="Wang X."/>
            <person name="Zheng X."/>
            <person name="Niu Y."/>
            <person name="Chen S."/>
            <person name="Feng W."/>
        </authorList>
    </citation>
    <scope>NUCLEOTIDE SEQUENCE [LARGE SCALE GENOMIC DNA]</scope>
    <source>
        <strain evidence="2">DH-2019</strain>
    </source>
</reference>